<dbReference type="Pfam" id="PF01988">
    <property type="entry name" value="VIT1"/>
    <property type="match status" value="1"/>
</dbReference>
<reference evidence="6 7" key="1">
    <citation type="journal article" date="2015" name="Genome Announc.">
        <title>Expanding the biotechnology potential of lactobacilli through comparative genomics of 213 strains and associated genera.</title>
        <authorList>
            <person name="Sun Z."/>
            <person name="Harris H.M."/>
            <person name="McCann A."/>
            <person name="Guo C."/>
            <person name="Argimon S."/>
            <person name="Zhang W."/>
            <person name="Yang X."/>
            <person name="Jeffery I.B."/>
            <person name="Cooney J.C."/>
            <person name="Kagawa T.F."/>
            <person name="Liu W."/>
            <person name="Song Y."/>
            <person name="Salvetti E."/>
            <person name="Wrobel A."/>
            <person name="Rasinkangas P."/>
            <person name="Parkhill J."/>
            <person name="Rea M.C."/>
            <person name="O'Sullivan O."/>
            <person name="Ritari J."/>
            <person name="Douillard F.P."/>
            <person name="Paul Ross R."/>
            <person name="Yang R."/>
            <person name="Briner A.E."/>
            <person name="Felis G.E."/>
            <person name="de Vos W.M."/>
            <person name="Barrangou R."/>
            <person name="Klaenhammer T.R."/>
            <person name="Caufield P.W."/>
            <person name="Cui Y."/>
            <person name="Zhang H."/>
            <person name="O'Toole P.W."/>
        </authorList>
    </citation>
    <scope>NUCLEOTIDE SEQUENCE [LARGE SCALE GENOMIC DNA]</scope>
    <source>
        <strain evidence="6 7">DSM 17757</strain>
    </source>
</reference>
<evidence type="ECO:0000313" key="6">
    <source>
        <dbReference type="EMBL" id="KRN65233.1"/>
    </source>
</evidence>
<name>A0A0R2IJP4_9LACO</name>
<accession>A0A0R2IJP4</accession>
<evidence type="ECO:0000256" key="4">
    <source>
        <dbReference type="ARBA" id="ARBA00023136"/>
    </source>
</evidence>
<feature type="transmembrane region" description="Helical" evidence="5">
    <location>
        <begin position="180"/>
        <end position="198"/>
    </location>
</feature>
<dbReference type="AlphaFoldDB" id="A0A0R2IJP4"/>
<keyword evidence="7" id="KW-1185">Reference proteome</keyword>
<evidence type="ECO:0000256" key="1">
    <source>
        <dbReference type="ARBA" id="ARBA00004127"/>
    </source>
</evidence>
<dbReference type="Proteomes" id="UP000051568">
    <property type="component" value="Unassembled WGS sequence"/>
</dbReference>
<feature type="transmembrane region" description="Helical" evidence="5">
    <location>
        <begin position="210"/>
        <end position="231"/>
    </location>
</feature>
<dbReference type="GO" id="GO:0012505">
    <property type="term" value="C:endomembrane system"/>
    <property type="evidence" value="ECO:0007669"/>
    <property type="project" value="UniProtKB-SubCell"/>
</dbReference>
<evidence type="ECO:0000256" key="5">
    <source>
        <dbReference type="SAM" id="Phobius"/>
    </source>
</evidence>
<feature type="transmembrane region" description="Helical" evidence="5">
    <location>
        <begin position="150"/>
        <end position="174"/>
    </location>
</feature>
<dbReference type="GO" id="GO:0030026">
    <property type="term" value="P:intracellular manganese ion homeostasis"/>
    <property type="evidence" value="ECO:0007669"/>
    <property type="project" value="InterPro"/>
</dbReference>
<dbReference type="STRING" id="319652.IV80_GL000442"/>
<proteinExistence type="predicted"/>
<evidence type="ECO:0000313" key="7">
    <source>
        <dbReference type="Proteomes" id="UP000051568"/>
    </source>
</evidence>
<comment type="subcellular location">
    <subcellularLocation>
        <location evidence="1">Endomembrane system</location>
        <topology evidence="1">Multi-pass membrane protein</topology>
    </subcellularLocation>
</comment>
<evidence type="ECO:0000256" key="3">
    <source>
        <dbReference type="ARBA" id="ARBA00022989"/>
    </source>
</evidence>
<gene>
    <name evidence="6" type="ORF">IV80_GL000442</name>
</gene>
<sequence length="232" mass="24942">MEIHKKQRRFSPSLAQKINVMRASVMGANDGILSVAGIVIGVAGATTDSFSIFISGIAGMIAGTVSMAMGEYVSVNTQKDAQQHTVEIEKRALANHYEEEFASVKQKFLDSGISESLAQKATDEMMTQDGLTTVVREKYGINIHDYTNPYYAALASMISFPTGSLLPLLAISFMPTAYKIPLTILTVAFALAVTGYLAAALGKAIRRKGVLRNVVSGLITMLVTYFIGSLFA</sequence>
<dbReference type="InterPro" id="IPR008217">
    <property type="entry name" value="Ccc1_fam"/>
</dbReference>
<dbReference type="CDD" id="cd02432">
    <property type="entry name" value="Nodulin-21_like_1"/>
    <property type="match status" value="1"/>
</dbReference>
<dbReference type="OrthoDB" id="188924at2"/>
<feature type="transmembrane region" description="Helical" evidence="5">
    <location>
        <begin position="50"/>
        <end position="69"/>
    </location>
</feature>
<dbReference type="RefSeq" id="WP_057752409.1">
    <property type="nucleotide sequence ID" value="NZ_BJVH01000006.1"/>
</dbReference>
<comment type="caution">
    <text evidence="6">The sequence shown here is derived from an EMBL/GenBank/DDBJ whole genome shotgun (WGS) entry which is preliminary data.</text>
</comment>
<evidence type="ECO:0000256" key="2">
    <source>
        <dbReference type="ARBA" id="ARBA00022692"/>
    </source>
</evidence>
<keyword evidence="4 5" id="KW-0472">Membrane</keyword>
<feature type="transmembrane region" description="Helical" evidence="5">
    <location>
        <begin position="20"/>
        <end position="44"/>
    </location>
</feature>
<evidence type="ECO:0008006" key="8">
    <source>
        <dbReference type="Google" id="ProtNLM"/>
    </source>
</evidence>
<dbReference type="PANTHER" id="PTHR31851">
    <property type="entry name" value="FE(2+)/MN(2+) TRANSPORTER PCL1"/>
    <property type="match status" value="1"/>
</dbReference>
<dbReference type="GO" id="GO:0005384">
    <property type="term" value="F:manganese ion transmembrane transporter activity"/>
    <property type="evidence" value="ECO:0007669"/>
    <property type="project" value="InterPro"/>
</dbReference>
<keyword evidence="3 5" id="KW-1133">Transmembrane helix</keyword>
<dbReference type="EMBL" id="JQBR01000011">
    <property type="protein sequence ID" value="KRN65233.1"/>
    <property type="molecule type" value="Genomic_DNA"/>
</dbReference>
<keyword evidence="2 5" id="KW-0812">Transmembrane</keyword>
<protein>
    <recommendedName>
        <fullName evidence="8">Integral membrane protein</fullName>
    </recommendedName>
</protein>
<organism evidence="6 7">
    <name type="scientific">Pediococcus cellicola</name>
    <dbReference type="NCBI Taxonomy" id="319652"/>
    <lineage>
        <taxon>Bacteria</taxon>
        <taxon>Bacillati</taxon>
        <taxon>Bacillota</taxon>
        <taxon>Bacilli</taxon>
        <taxon>Lactobacillales</taxon>
        <taxon>Lactobacillaceae</taxon>
        <taxon>Pediococcus</taxon>
    </lineage>
</organism>
<dbReference type="PATRIC" id="fig|319652.3.peg.446"/>